<dbReference type="EMBL" id="ML733574">
    <property type="protein sequence ID" value="KAB8213787.1"/>
    <property type="molecule type" value="Genomic_DNA"/>
</dbReference>
<evidence type="ECO:0000313" key="3">
    <source>
        <dbReference type="EMBL" id="KAB8213787.1"/>
    </source>
</evidence>
<dbReference type="PANTHER" id="PTHR38248">
    <property type="entry name" value="FUNK1 6"/>
    <property type="match status" value="1"/>
</dbReference>
<proteinExistence type="predicted"/>
<name>A0A5N6E918_9EURO</name>
<dbReference type="InterPro" id="IPR040976">
    <property type="entry name" value="Pkinase_fungal"/>
</dbReference>
<protein>
    <recommendedName>
        <fullName evidence="2">Fungal-type protein kinase domain-containing protein</fullName>
    </recommendedName>
</protein>
<feature type="region of interest" description="Disordered" evidence="1">
    <location>
        <begin position="150"/>
        <end position="187"/>
    </location>
</feature>
<evidence type="ECO:0000256" key="1">
    <source>
        <dbReference type="SAM" id="MobiDB-lite"/>
    </source>
</evidence>
<evidence type="ECO:0000259" key="2">
    <source>
        <dbReference type="Pfam" id="PF17667"/>
    </source>
</evidence>
<dbReference type="AlphaFoldDB" id="A0A5N6E918"/>
<organism evidence="3 4">
    <name type="scientific">Aspergillus novoparasiticus</name>
    <dbReference type="NCBI Taxonomy" id="986946"/>
    <lineage>
        <taxon>Eukaryota</taxon>
        <taxon>Fungi</taxon>
        <taxon>Dikarya</taxon>
        <taxon>Ascomycota</taxon>
        <taxon>Pezizomycotina</taxon>
        <taxon>Eurotiomycetes</taxon>
        <taxon>Eurotiomycetidae</taxon>
        <taxon>Eurotiales</taxon>
        <taxon>Aspergillaceae</taxon>
        <taxon>Aspergillus</taxon>
        <taxon>Aspergillus subgen. Circumdati</taxon>
    </lineage>
</organism>
<evidence type="ECO:0000313" key="4">
    <source>
        <dbReference type="Proteomes" id="UP000326799"/>
    </source>
</evidence>
<feature type="compositionally biased region" description="Polar residues" evidence="1">
    <location>
        <begin position="172"/>
        <end position="181"/>
    </location>
</feature>
<dbReference type="Proteomes" id="UP000326799">
    <property type="component" value="Unassembled WGS sequence"/>
</dbReference>
<gene>
    <name evidence="3" type="ORF">BDV33DRAFT_49032</name>
</gene>
<sequence>MDIGQLGYDPTILSSSEGYRYIQIVRDGQPECLILEERMRRASCVVGQATICWKAYCEGDESKTPIIIKDSWQYPEREQEGALLRDVALKGVVNVARYYFHVTVQVNGKNDDIQAAVRRGLDMARAKKYHFPRSDVSYIGFAATDGSKASHSAGSAGHKRSSSHLEAPLPSTKRSCSSSPIRDNHSQENRVHKRVIVCDYGVPIYKAKSGVVILSALERCMSTSEDSRRNMIRGYLRRLWTRDLRLAGQ</sequence>
<accession>A0A5N6E918</accession>
<dbReference type="PANTHER" id="PTHR38248:SF2">
    <property type="entry name" value="FUNK1 11"/>
    <property type="match status" value="1"/>
</dbReference>
<dbReference type="Pfam" id="PF17667">
    <property type="entry name" value="Pkinase_fungal"/>
    <property type="match status" value="1"/>
</dbReference>
<keyword evidence="4" id="KW-1185">Reference proteome</keyword>
<feature type="domain" description="Fungal-type protein kinase" evidence="2">
    <location>
        <begin position="2"/>
        <end position="223"/>
    </location>
</feature>
<reference evidence="3 4" key="1">
    <citation type="submission" date="2019-04" db="EMBL/GenBank/DDBJ databases">
        <title>Fungal friends and foes A comparative genomics study of 23 Aspergillus species from section Flavi.</title>
        <authorList>
            <consortium name="DOE Joint Genome Institute"/>
            <person name="Kjaerbolling I."/>
            <person name="Vesth T.C."/>
            <person name="Frisvad J.C."/>
            <person name="Nybo J.L."/>
            <person name="Theobald S."/>
            <person name="Kildgaard S."/>
            <person name="Petersen T.I."/>
            <person name="Kuo A."/>
            <person name="Sato A."/>
            <person name="Lyhne E.K."/>
            <person name="Kogle M.E."/>
            <person name="Wiebenga A."/>
            <person name="Kun R.S."/>
            <person name="Lubbers R.J."/>
            <person name="Makela M.R."/>
            <person name="Barry K."/>
            <person name="Chovatia M."/>
            <person name="Clum A."/>
            <person name="Daum C."/>
            <person name="Haridas S."/>
            <person name="He G."/>
            <person name="LaButti K."/>
            <person name="Lipzen A."/>
            <person name="Mondo S."/>
            <person name="Pangilinan J."/>
            <person name="Riley R."/>
            <person name="Salamov A."/>
            <person name="Simmons B.A."/>
            <person name="Magnuson J.K."/>
            <person name="Henrissat B."/>
            <person name="Mortensen U.H."/>
            <person name="Larsen T.O."/>
            <person name="De vries R.P."/>
            <person name="Grigoriev I.V."/>
            <person name="Machida M."/>
            <person name="Baker S.E."/>
            <person name="Andersen M.R."/>
        </authorList>
    </citation>
    <scope>NUCLEOTIDE SEQUENCE [LARGE SCALE GENOMIC DNA]</scope>
    <source>
        <strain evidence="3 4">CBS 126849</strain>
    </source>
</reference>